<protein>
    <submittedName>
        <fullName evidence="1">Uncharacterized protein</fullName>
    </submittedName>
</protein>
<proteinExistence type="predicted"/>
<keyword evidence="2" id="KW-1185">Reference proteome</keyword>
<organism evidence="1 2">
    <name type="scientific">Coptis chinensis</name>
    <dbReference type="NCBI Taxonomy" id="261450"/>
    <lineage>
        <taxon>Eukaryota</taxon>
        <taxon>Viridiplantae</taxon>
        <taxon>Streptophyta</taxon>
        <taxon>Embryophyta</taxon>
        <taxon>Tracheophyta</taxon>
        <taxon>Spermatophyta</taxon>
        <taxon>Magnoliopsida</taxon>
        <taxon>Ranunculales</taxon>
        <taxon>Ranunculaceae</taxon>
        <taxon>Coptidoideae</taxon>
        <taxon>Coptis</taxon>
    </lineage>
</organism>
<reference evidence="1 2" key="1">
    <citation type="submission" date="2020-10" db="EMBL/GenBank/DDBJ databases">
        <title>The Coptis chinensis genome and diversification of protoberbering-type alkaloids.</title>
        <authorList>
            <person name="Wang B."/>
            <person name="Shu S."/>
            <person name="Song C."/>
            <person name="Liu Y."/>
        </authorList>
    </citation>
    <scope>NUCLEOTIDE SEQUENCE [LARGE SCALE GENOMIC DNA]</scope>
    <source>
        <strain evidence="1">HL-2020</strain>
        <tissue evidence="1">Leaf</tissue>
    </source>
</reference>
<dbReference type="OrthoDB" id="10064100at2759"/>
<dbReference type="EMBL" id="JADFTS010000004">
    <property type="protein sequence ID" value="KAF9610903.1"/>
    <property type="molecule type" value="Genomic_DNA"/>
</dbReference>
<name>A0A835I7Y3_9MAGN</name>
<dbReference type="GO" id="GO:0007166">
    <property type="term" value="P:cell surface receptor signaling pathway"/>
    <property type="evidence" value="ECO:0007669"/>
    <property type="project" value="InterPro"/>
</dbReference>
<sequence length="134" mass="14637">MTGGKVGLDSYSCAAKVHHAMCKELIKLVDRISEIVLSIESAQPRCREGIEALCSLSLALEKAKLIIQHCTESSKLYLAITGDAIKLRCERLQNAFGQSLTQIQSLVPLLLAARVSRPLLFPPSSWEMGSRTSP</sequence>
<gene>
    <name evidence="1" type="ORF">IFM89_025491</name>
</gene>
<dbReference type="Gene3D" id="1.20.930.20">
    <property type="entry name" value="Adaptor protein Cbl, N-terminal domain"/>
    <property type="match status" value="1"/>
</dbReference>
<evidence type="ECO:0000313" key="1">
    <source>
        <dbReference type="EMBL" id="KAF9610903.1"/>
    </source>
</evidence>
<dbReference type="AlphaFoldDB" id="A0A835I7Y3"/>
<evidence type="ECO:0000313" key="2">
    <source>
        <dbReference type="Proteomes" id="UP000631114"/>
    </source>
</evidence>
<dbReference type="InterPro" id="IPR036537">
    <property type="entry name" value="Adaptor_Cbl_N_dom_sf"/>
</dbReference>
<comment type="caution">
    <text evidence="1">The sequence shown here is derived from an EMBL/GenBank/DDBJ whole genome shotgun (WGS) entry which is preliminary data.</text>
</comment>
<accession>A0A835I7Y3</accession>
<dbReference type="Proteomes" id="UP000631114">
    <property type="component" value="Unassembled WGS sequence"/>
</dbReference>